<feature type="transmembrane region" description="Helical" evidence="1">
    <location>
        <begin position="96"/>
        <end position="114"/>
    </location>
</feature>
<evidence type="ECO:0000313" key="2">
    <source>
        <dbReference type="EMBL" id="NRN70459.1"/>
    </source>
</evidence>
<dbReference type="Pfam" id="PF13687">
    <property type="entry name" value="DUF4153"/>
    <property type="match status" value="1"/>
</dbReference>
<feature type="transmembrane region" description="Helical" evidence="1">
    <location>
        <begin position="51"/>
        <end position="67"/>
    </location>
</feature>
<accession>A0ABX2FGD3</accession>
<comment type="caution">
    <text evidence="2">The sequence shown here is derived from an EMBL/GenBank/DDBJ whole genome shotgun (WGS) entry which is preliminary data.</text>
</comment>
<keyword evidence="1" id="KW-1133">Transmembrane helix</keyword>
<dbReference type="InterPro" id="IPR025291">
    <property type="entry name" value="DUF4153"/>
</dbReference>
<dbReference type="EMBL" id="JAAATY010000039">
    <property type="protein sequence ID" value="NRN70459.1"/>
    <property type="molecule type" value="Genomic_DNA"/>
</dbReference>
<evidence type="ECO:0000256" key="1">
    <source>
        <dbReference type="SAM" id="Phobius"/>
    </source>
</evidence>
<feature type="transmembrane region" description="Helical" evidence="1">
    <location>
        <begin position="73"/>
        <end position="91"/>
    </location>
</feature>
<sequence length="486" mass="52043">MNSPSVIAPATYSTIMRWEKPAEPAPPRTLLAIGIAGAAGAIALPDTPSGIGYLVVALVCAGSAWMVMGRLRLWTVVWGVLALALVAMTAFRDADWLSYMCMLGALAAASLAVAGGRSLWGMLLGSVSVALGSVLALPWVIRGLSALSGRTTKKTVRLVKSILVSLVLLAVFVPLLAGADAAFARLLENIVPTMDEDSAIRWIVLFTVVAVGTAGVSLVITAPPELPDDERPPSRLSVMEWALPVGILVLLFAAFAAVQFTALFGGVEYVLNTAEVEFAEYARSGFWQLLAVTLLTLVVVAAVVRWAPRRTSVDRAWLRGLLGALSLLVLVIVASALSRMWTYQEAYGFTVLRLSVEAFELWLGLVYVMVIVAGVRLEARWLPRAIVGSALSGLLVFAVLNPERLIAEHNVARYQETQKIDVDYLSRLGADAAPVLAALPPEHRACALVGAGFQMQDDDSWQSWNVSRATALPIVLANRGHCRQNP</sequence>
<feature type="transmembrane region" description="Helical" evidence="1">
    <location>
        <begin position="120"/>
        <end position="141"/>
    </location>
</feature>
<organism evidence="2 3">
    <name type="scientific">Kibdelosporangium persicum</name>
    <dbReference type="NCBI Taxonomy" id="2698649"/>
    <lineage>
        <taxon>Bacteria</taxon>
        <taxon>Bacillati</taxon>
        <taxon>Actinomycetota</taxon>
        <taxon>Actinomycetes</taxon>
        <taxon>Pseudonocardiales</taxon>
        <taxon>Pseudonocardiaceae</taxon>
        <taxon>Kibdelosporangium</taxon>
    </lineage>
</organism>
<feature type="transmembrane region" description="Helical" evidence="1">
    <location>
        <begin position="162"/>
        <end position="187"/>
    </location>
</feature>
<feature type="transmembrane region" description="Helical" evidence="1">
    <location>
        <begin position="241"/>
        <end position="265"/>
    </location>
</feature>
<feature type="transmembrane region" description="Helical" evidence="1">
    <location>
        <begin position="285"/>
        <end position="304"/>
    </location>
</feature>
<protein>
    <submittedName>
        <fullName evidence="2">Permease of the drug/metabolite transporter (DMT) superfamily</fullName>
    </submittedName>
</protein>
<dbReference type="Proteomes" id="UP000763557">
    <property type="component" value="Unassembled WGS sequence"/>
</dbReference>
<feature type="transmembrane region" description="Helical" evidence="1">
    <location>
        <begin position="199"/>
        <end position="220"/>
    </location>
</feature>
<reference evidence="2 3" key="1">
    <citation type="submission" date="2020-01" db="EMBL/GenBank/DDBJ databases">
        <title>Kibdelosporangium persica a novel Actinomycetes from a hot desert in Iran.</title>
        <authorList>
            <person name="Safaei N."/>
            <person name="Zaburannyi N."/>
            <person name="Mueller R."/>
            <person name="Wink J."/>
        </authorList>
    </citation>
    <scope>NUCLEOTIDE SEQUENCE [LARGE SCALE GENOMIC DNA]</scope>
    <source>
        <strain evidence="2 3">4NS15</strain>
    </source>
</reference>
<keyword evidence="1" id="KW-0472">Membrane</keyword>
<gene>
    <name evidence="2" type="ORF">GC106_77290</name>
</gene>
<keyword evidence="1" id="KW-0812">Transmembrane</keyword>
<feature type="transmembrane region" description="Helical" evidence="1">
    <location>
        <begin position="316"/>
        <end position="338"/>
    </location>
</feature>
<keyword evidence="3" id="KW-1185">Reference proteome</keyword>
<feature type="transmembrane region" description="Helical" evidence="1">
    <location>
        <begin position="358"/>
        <end position="375"/>
    </location>
</feature>
<feature type="transmembrane region" description="Helical" evidence="1">
    <location>
        <begin position="25"/>
        <end position="44"/>
    </location>
</feature>
<name>A0ABX2FGD3_9PSEU</name>
<evidence type="ECO:0000313" key="3">
    <source>
        <dbReference type="Proteomes" id="UP000763557"/>
    </source>
</evidence>
<proteinExistence type="predicted"/>